<keyword evidence="8" id="KW-0051">Antiviral defense</keyword>
<dbReference type="EMBL" id="SRXW01000001">
    <property type="protein sequence ID" value="TGY90063.1"/>
    <property type="molecule type" value="Genomic_DNA"/>
</dbReference>
<dbReference type="InterPro" id="IPR048445">
    <property type="entry name" value="DncV-like_NTFase"/>
</dbReference>
<keyword evidence="1" id="KW-0808">Transferase</keyword>
<comment type="caution">
    <text evidence="13">The sequence shown here is derived from an EMBL/GenBank/DDBJ whole genome shotgun (WGS) entry which is preliminary data.</text>
</comment>
<reference evidence="13 14" key="1">
    <citation type="journal article" date="2017" name="Int. J. Syst. Evol. Microbiol.">
        <title>Marinicauda algicola sp. nov., isolated from a marine red alga Rhodosorus marinus.</title>
        <authorList>
            <person name="Jeong S.E."/>
            <person name="Jeon S.H."/>
            <person name="Chun B.H."/>
            <person name="Kim D.W."/>
            <person name="Jeon C.O."/>
        </authorList>
    </citation>
    <scope>NUCLEOTIDE SEQUENCE [LARGE SCALE GENOMIC DNA]</scope>
    <source>
        <strain evidence="13 14">JCM 31718</strain>
    </source>
</reference>
<keyword evidence="7" id="KW-0546">Nucleotide metabolism</keyword>
<dbReference type="GO" id="GO:0046872">
    <property type="term" value="F:metal ion binding"/>
    <property type="evidence" value="ECO:0007669"/>
    <property type="project" value="UniProtKB-KW"/>
</dbReference>
<keyword evidence="14" id="KW-1185">Reference proteome</keyword>
<dbReference type="GO" id="GO:0005524">
    <property type="term" value="F:ATP binding"/>
    <property type="evidence" value="ECO:0007669"/>
    <property type="project" value="UniProtKB-KW"/>
</dbReference>
<evidence type="ECO:0000256" key="7">
    <source>
        <dbReference type="ARBA" id="ARBA00023080"/>
    </source>
</evidence>
<protein>
    <recommendedName>
        <fullName evidence="10">Cyclic GMP-AMP synthase</fullName>
    </recommendedName>
</protein>
<dbReference type="OrthoDB" id="6402963at2"/>
<keyword evidence="3" id="KW-0479">Metal-binding</keyword>
<evidence type="ECO:0000256" key="1">
    <source>
        <dbReference type="ARBA" id="ARBA00022679"/>
    </source>
</evidence>
<dbReference type="Pfam" id="PF21654">
    <property type="entry name" value="DncV-like_NTFase"/>
    <property type="match status" value="1"/>
</dbReference>
<sequence length="415" mass="47012">MTKANAHGLFVGLKSEDSFKRKIHIDNGDREDALLRDADKHIRTKLREAFSQVGKLLESDEGRRRRVTGRSNEAISKSGQVRAIDVRFLRQGSFAYQTLVRPARNPPQEIDLDDGVYVPVEFVNGQPIFPSEALFYVVEQALQPLLRERPSWKLIRKKTCIRIQLGNNGAHIDLPLFAVEKSQFERVEKNFSDAFGAEARSAKILNETGLPERDKYYRVPSDAIFLAHRTDDWVPSDPKAFQDWFELWVSELGPVCRRASMYVKAWRDHHFEKSDLTSLAITVTVVRALKELDGKPADDRDDQISLIIFRKLREYIAGDGIFHPITESRLDEEWTDEGRATLIRAIDAAINELEAALHRTTHKQLVVNHLRSAFGVRFPDCPDSVKVDGASQVAVLTEEKAAHVPHPSIISSTSG</sequence>
<accession>A0A4S2H3I0</accession>
<evidence type="ECO:0000313" key="14">
    <source>
        <dbReference type="Proteomes" id="UP000308054"/>
    </source>
</evidence>
<evidence type="ECO:0000256" key="3">
    <source>
        <dbReference type="ARBA" id="ARBA00022723"/>
    </source>
</evidence>
<dbReference type="GO" id="GO:0051607">
    <property type="term" value="P:defense response to virus"/>
    <property type="evidence" value="ECO:0007669"/>
    <property type="project" value="UniProtKB-KW"/>
</dbReference>
<dbReference type="GO" id="GO:0009117">
    <property type="term" value="P:nucleotide metabolic process"/>
    <property type="evidence" value="ECO:0007669"/>
    <property type="project" value="UniProtKB-KW"/>
</dbReference>
<keyword evidence="9" id="KW-0342">GTP-binding</keyword>
<dbReference type="NCBIfam" id="NF041078">
    <property type="entry name" value="cGAS"/>
    <property type="match status" value="1"/>
</dbReference>
<proteinExistence type="predicted"/>
<dbReference type="InterPro" id="IPR047805">
    <property type="entry name" value="GAMP_synthase"/>
</dbReference>
<evidence type="ECO:0000256" key="8">
    <source>
        <dbReference type="ARBA" id="ARBA00023118"/>
    </source>
</evidence>
<evidence type="ECO:0000256" key="4">
    <source>
        <dbReference type="ARBA" id="ARBA00022741"/>
    </source>
</evidence>
<gene>
    <name evidence="13" type="ORF">E5163_02745</name>
</gene>
<evidence type="ECO:0000256" key="9">
    <source>
        <dbReference type="ARBA" id="ARBA00023134"/>
    </source>
</evidence>
<evidence type="ECO:0000256" key="6">
    <source>
        <dbReference type="ARBA" id="ARBA00022842"/>
    </source>
</evidence>
<comment type="catalytic activity">
    <reaction evidence="11">
        <text>GTP + ATP = 3',3'-cGAMP + 2 diphosphate</text>
        <dbReference type="Rhea" id="RHEA:35647"/>
        <dbReference type="ChEBI" id="CHEBI:30616"/>
        <dbReference type="ChEBI" id="CHEBI:33019"/>
        <dbReference type="ChEBI" id="CHEBI:37565"/>
        <dbReference type="ChEBI" id="CHEBI:71501"/>
    </reaction>
    <physiologicalReaction direction="left-to-right" evidence="11">
        <dbReference type="Rhea" id="RHEA:35648"/>
    </physiologicalReaction>
</comment>
<evidence type="ECO:0000259" key="12">
    <source>
        <dbReference type="Pfam" id="PF21654"/>
    </source>
</evidence>
<dbReference type="AlphaFoldDB" id="A0A4S2H3I0"/>
<name>A0A4S2H3I0_9PROT</name>
<keyword evidence="6" id="KW-0460">Magnesium</keyword>
<evidence type="ECO:0000256" key="11">
    <source>
        <dbReference type="ARBA" id="ARBA00048304"/>
    </source>
</evidence>
<evidence type="ECO:0000313" key="13">
    <source>
        <dbReference type="EMBL" id="TGY90063.1"/>
    </source>
</evidence>
<feature type="domain" description="Cyclic GMP-AMP synthase DncV-like nucleotidyltransferase" evidence="12">
    <location>
        <begin position="87"/>
        <end position="177"/>
    </location>
</feature>
<keyword evidence="4" id="KW-0547">Nucleotide-binding</keyword>
<dbReference type="GO" id="GO:0140701">
    <property type="term" value="F:3',3'-cyclic GMP-AMP synthase activity"/>
    <property type="evidence" value="ECO:0007669"/>
    <property type="project" value="InterPro"/>
</dbReference>
<evidence type="ECO:0000256" key="2">
    <source>
        <dbReference type="ARBA" id="ARBA00022695"/>
    </source>
</evidence>
<evidence type="ECO:0000256" key="5">
    <source>
        <dbReference type="ARBA" id="ARBA00022840"/>
    </source>
</evidence>
<keyword evidence="5" id="KW-0067">ATP-binding</keyword>
<dbReference type="GO" id="GO:0005525">
    <property type="term" value="F:GTP binding"/>
    <property type="evidence" value="ECO:0007669"/>
    <property type="project" value="UniProtKB-KW"/>
</dbReference>
<evidence type="ECO:0000256" key="10">
    <source>
        <dbReference type="ARBA" id="ARBA00044145"/>
    </source>
</evidence>
<dbReference type="Proteomes" id="UP000308054">
    <property type="component" value="Unassembled WGS sequence"/>
</dbReference>
<organism evidence="13 14">
    <name type="scientific">Marinicauda algicola</name>
    <dbReference type="NCBI Taxonomy" id="2029849"/>
    <lineage>
        <taxon>Bacteria</taxon>
        <taxon>Pseudomonadati</taxon>
        <taxon>Pseudomonadota</taxon>
        <taxon>Alphaproteobacteria</taxon>
        <taxon>Maricaulales</taxon>
        <taxon>Maricaulaceae</taxon>
        <taxon>Marinicauda</taxon>
    </lineage>
</organism>
<dbReference type="RefSeq" id="WP_135994561.1">
    <property type="nucleotide sequence ID" value="NZ_CP071057.1"/>
</dbReference>
<keyword evidence="2" id="KW-0548">Nucleotidyltransferase</keyword>